<feature type="transmembrane region" description="Helical" evidence="1">
    <location>
        <begin position="151"/>
        <end position="169"/>
    </location>
</feature>
<gene>
    <name evidence="2" type="ORF">AV942_00440</name>
</gene>
<sequence>MSITLANKDDRTTLLILSIVLGVAATAFLDAVNYLQHIVLDKPLTRYEFIGRWVIYMTDGVFSHESIKTAEPRKGELLLGWFGHYAIGVGFALLMLVFTGLRWIQKPSFMPAFIVGFATCSIPFFLMYPGMGYGVAGLHTPNPAMLQSKALLSHFIFSVGLYAAGWLLSRRIQDASNE</sequence>
<feature type="transmembrane region" description="Helical" evidence="1">
    <location>
        <begin position="113"/>
        <end position="131"/>
    </location>
</feature>
<reference evidence="2 3" key="1">
    <citation type="submission" date="2015-12" db="EMBL/GenBank/DDBJ databases">
        <title>Intraspecies pangenome expansion in the marine bacterium Alteromonas.</title>
        <authorList>
            <person name="Lopez-Perez M."/>
            <person name="Rodriguez-Valera F."/>
        </authorList>
    </citation>
    <scope>NUCLEOTIDE SEQUENCE [LARGE SCALE GENOMIC DNA]</scope>
    <source>
        <strain evidence="2 3">UM8</strain>
    </source>
</reference>
<dbReference type="InterPro" id="IPR021329">
    <property type="entry name" value="DUF2938"/>
</dbReference>
<protein>
    <recommendedName>
        <fullName evidence="4">DUF2938 domain-containing protein</fullName>
    </recommendedName>
</protein>
<evidence type="ECO:0000256" key="1">
    <source>
        <dbReference type="SAM" id="Phobius"/>
    </source>
</evidence>
<feature type="transmembrane region" description="Helical" evidence="1">
    <location>
        <begin position="82"/>
        <end position="101"/>
    </location>
</feature>
<keyword evidence="1" id="KW-0472">Membrane</keyword>
<name>A0AAC9F6I3_9ALTE</name>
<dbReference type="AlphaFoldDB" id="A0AAC9F6I3"/>
<accession>A0AAC9F6I3</accession>
<dbReference type="Pfam" id="PF11158">
    <property type="entry name" value="DUF2938"/>
    <property type="match status" value="1"/>
</dbReference>
<evidence type="ECO:0000313" key="3">
    <source>
        <dbReference type="Proteomes" id="UP000061468"/>
    </source>
</evidence>
<feature type="transmembrane region" description="Helical" evidence="1">
    <location>
        <begin position="12"/>
        <end position="35"/>
    </location>
</feature>
<dbReference type="Proteomes" id="UP000061468">
    <property type="component" value="Chromosome"/>
</dbReference>
<keyword evidence="1" id="KW-1133">Transmembrane helix</keyword>
<keyword evidence="1" id="KW-0812">Transmembrane</keyword>
<organism evidence="2 3">
    <name type="scientific">Alteromonas mediterranea</name>
    <dbReference type="NCBI Taxonomy" id="314275"/>
    <lineage>
        <taxon>Bacteria</taxon>
        <taxon>Pseudomonadati</taxon>
        <taxon>Pseudomonadota</taxon>
        <taxon>Gammaproteobacteria</taxon>
        <taxon>Alteromonadales</taxon>
        <taxon>Alteromonadaceae</taxon>
        <taxon>Alteromonas/Salinimonas group</taxon>
        <taxon>Alteromonas</taxon>
    </lineage>
</organism>
<dbReference type="RefSeq" id="WP_015065869.1">
    <property type="nucleotide sequence ID" value="NZ_CP013928.1"/>
</dbReference>
<proteinExistence type="predicted"/>
<dbReference type="EMBL" id="CP013928">
    <property type="protein sequence ID" value="AMJ76883.1"/>
    <property type="molecule type" value="Genomic_DNA"/>
</dbReference>
<evidence type="ECO:0008006" key="4">
    <source>
        <dbReference type="Google" id="ProtNLM"/>
    </source>
</evidence>
<evidence type="ECO:0000313" key="2">
    <source>
        <dbReference type="EMBL" id="AMJ76883.1"/>
    </source>
</evidence>